<organism evidence="2 3">
    <name type="scientific">Exophiala oligosperma</name>
    <dbReference type="NCBI Taxonomy" id="215243"/>
    <lineage>
        <taxon>Eukaryota</taxon>
        <taxon>Fungi</taxon>
        <taxon>Dikarya</taxon>
        <taxon>Ascomycota</taxon>
        <taxon>Pezizomycotina</taxon>
        <taxon>Eurotiomycetes</taxon>
        <taxon>Chaetothyriomycetidae</taxon>
        <taxon>Chaetothyriales</taxon>
        <taxon>Herpotrichiellaceae</taxon>
        <taxon>Exophiala</taxon>
    </lineage>
</organism>
<dbReference type="AlphaFoldDB" id="A0A0D2BP31"/>
<dbReference type="Proteomes" id="UP000053342">
    <property type="component" value="Unassembled WGS sequence"/>
</dbReference>
<evidence type="ECO:0000313" key="2">
    <source>
        <dbReference type="EMBL" id="KIW39277.1"/>
    </source>
</evidence>
<dbReference type="RefSeq" id="XP_016259493.1">
    <property type="nucleotide sequence ID" value="XM_016410471.1"/>
</dbReference>
<dbReference type="GeneID" id="27361137"/>
<protein>
    <submittedName>
        <fullName evidence="2">Uncharacterized protein</fullName>
    </submittedName>
</protein>
<proteinExistence type="predicted"/>
<keyword evidence="3" id="KW-1185">Reference proteome</keyword>
<dbReference type="EMBL" id="KN847340">
    <property type="protein sequence ID" value="KIW39277.1"/>
    <property type="molecule type" value="Genomic_DNA"/>
</dbReference>
<gene>
    <name evidence="2" type="ORF">PV06_09063</name>
</gene>
<evidence type="ECO:0000256" key="1">
    <source>
        <dbReference type="SAM" id="MobiDB-lite"/>
    </source>
</evidence>
<name>A0A0D2BP31_9EURO</name>
<feature type="compositionally biased region" description="Polar residues" evidence="1">
    <location>
        <begin position="44"/>
        <end position="80"/>
    </location>
</feature>
<dbReference type="HOGENOM" id="CLU_090047_0_0_1"/>
<evidence type="ECO:0000313" key="3">
    <source>
        <dbReference type="Proteomes" id="UP000053342"/>
    </source>
</evidence>
<dbReference type="STRING" id="215243.A0A0D2BP31"/>
<sequence>MPFESQGDDPGPPRPQEADTTRSPLTRPPAPLHLPSDYSIQLPHGSTQPPSYHTGGVSTSLNEARSSVRQLSGSHSNEPSSGGPYTLIFSYAKHASSLTPLGATAPLYVASYKRPFAFSKPDILVSFAPKDYQLATVNFHSFSSKINLVFSEDRITTYKAHFPTTNIRAFQWTVREGPKRSKAGIECFDQLKRPVCTISLTQNLTSGSLEVWKEDMEWDEFDRMIVSAIAQIEWLKRRLEIPIGTLHEAAASLGNAGGVAATT</sequence>
<feature type="region of interest" description="Disordered" evidence="1">
    <location>
        <begin position="1"/>
        <end position="81"/>
    </location>
</feature>
<dbReference type="VEuPathDB" id="FungiDB:PV06_09063"/>
<accession>A0A0D2BP31</accession>
<reference evidence="2 3" key="1">
    <citation type="submission" date="2015-01" db="EMBL/GenBank/DDBJ databases">
        <title>The Genome Sequence of Exophiala oligosperma CBS72588.</title>
        <authorList>
            <consortium name="The Broad Institute Genomics Platform"/>
            <person name="Cuomo C."/>
            <person name="de Hoog S."/>
            <person name="Gorbushina A."/>
            <person name="Stielow B."/>
            <person name="Teixiera M."/>
            <person name="Abouelleil A."/>
            <person name="Chapman S.B."/>
            <person name="Priest M."/>
            <person name="Young S.K."/>
            <person name="Wortman J."/>
            <person name="Nusbaum C."/>
            <person name="Birren B."/>
        </authorList>
    </citation>
    <scope>NUCLEOTIDE SEQUENCE [LARGE SCALE GENOMIC DNA]</scope>
    <source>
        <strain evidence="2 3">CBS 72588</strain>
    </source>
</reference>
<dbReference type="OrthoDB" id="5117488at2759"/>